<dbReference type="RefSeq" id="XP_014563572.1">
    <property type="nucleotide sequence ID" value="XM_014708086.1"/>
</dbReference>
<dbReference type="STRING" id="1354746.A0A0B2UKJ5"/>
<dbReference type="SUPFAM" id="SSF64356">
    <property type="entry name" value="SNARE-like"/>
    <property type="match status" value="1"/>
</dbReference>
<name>A0A0B2UKJ5_9MICR</name>
<comment type="subunit">
    <text evidence="7">Part of the multisubunit transport protein particle (TRAPP) complex.</text>
</comment>
<evidence type="ECO:0000256" key="6">
    <source>
        <dbReference type="ARBA" id="ARBA00038179"/>
    </source>
</evidence>
<evidence type="ECO:0000256" key="7">
    <source>
        <dbReference type="RuleBase" id="RU366065"/>
    </source>
</evidence>
<dbReference type="GO" id="GO:0005794">
    <property type="term" value="C:Golgi apparatus"/>
    <property type="evidence" value="ECO:0007669"/>
    <property type="project" value="UniProtKB-SubCell"/>
</dbReference>
<dbReference type="GO" id="GO:0030008">
    <property type="term" value="C:TRAPP complex"/>
    <property type="evidence" value="ECO:0007669"/>
    <property type="project" value="UniProtKB-UniRule"/>
</dbReference>
<organism evidence="8 9">
    <name type="scientific">Ordospora colligata OC4</name>
    <dbReference type="NCBI Taxonomy" id="1354746"/>
    <lineage>
        <taxon>Eukaryota</taxon>
        <taxon>Fungi</taxon>
        <taxon>Fungi incertae sedis</taxon>
        <taxon>Microsporidia</taxon>
        <taxon>Ordosporidae</taxon>
        <taxon>Ordospora</taxon>
    </lineage>
</organism>
<proteinExistence type="inferred from homology"/>
<dbReference type="FunCoup" id="A0A0B2UKJ5">
    <property type="interactions" value="5"/>
</dbReference>
<comment type="caution">
    <text evidence="8">The sequence shown here is derived from an EMBL/GenBank/DDBJ whole genome shotgun (WGS) entry which is preliminary data.</text>
</comment>
<dbReference type="PANTHER" id="PTHR23249">
    <property type="entry name" value="TRAFFICKING PROTEIN PARTICLE COMPLEX SUBUNIT"/>
    <property type="match status" value="1"/>
</dbReference>
<dbReference type="HOGENOM" id="CLU_053380_6_0_1"/>
<dbReference type="EMBL" id="JOKQ01000006">
    <property type="protein sequence ID" value="KHN69530.1"/>
    <property type="molecule type" value="Genomic_DNA"/>
</dbReference>
<dbReference type="VEuPathDB" id="MicrosporidiaDB:M896_060280"/>
<dbReference type="OrthoDB" id="246406at2759"/>
<sequence length="122" mass="14135">MTVDQFFIINRSGGMVFRYEKGDSTEINNLLVLTSSLYSTCMISSKISGRSTSKQIIHFENRTISIFKTFSSTMFVFVGEKVSDQTFSRVYTHYCEYVTRNPFHTPEMPINCSKFKPHLIFN</sequence>
<keyword evidence="5 7" id="KW-0333">Golgi apparatus</keyword>
<dbReference type="Proteomes" id="UP000031056">
    <property type="component" value="Unassembled WGS sequence"/>
</dbReference>
<evidence type="ECO:0000256" key="3">
    <source>
        <dbReference type="ARBA" id="ARBA00022824"/>
    </source>
</evidence>
<comment type="similarity">
    <text evidence="6">Belongs to the TRAPP small subunits family. TRAPPC4 subfamily.</text>
</comment>
<gene>
    <name evidence="8" type="ORF">M896_060280</name>
</gene>
<keyword evidence="3 7" id="KW-0256">Endoplasmic reticulum</keyword>
<evidence type="ECO:0000256" key="1">
    <source>
        <dbReference type="ARBA" id="ARBA00004555"/>
    </source>
</evidence>
<keyword evidence="9" id="KW-1185">Reference proteome</keyword>
<accession>A0A0B2UKJ5</accession>
<dbReference type="Gene3D" id="3.30.450.70">
    <property type="match status" value="1"/>
</dbReference>
<dbReference type="InterPro" id="IPR007233">
    <property type="entry name" value="TRAPPC"/>
</dbReference>
<dbReference type="GeneID" id="26261899"/>
<evidence type="ECO:0000256" key="2">
    <source>
        <dbReference type="ARBA" id="ARBA00022448"/>
    </source>
</evidence>
<dbReference type="InterPro" id="IPR011012">
    <property type="entry name" value="Longin-like_dom_sf"/>
</dbReference>
<evidence type="ECO:0000256" key="4">
    <source>
        <dbReference type="ARBA" id="ARBA00022892"/>
    </source>
</evidence>
<dbReference type="GO" id="GO:0006888">
    <property type="term" value="P:endoplasmic reticulum to Golgi vesicle-mediated transport"/>
    <property type="evidence" value="ECO:0007669"/>
    <property type="project" value="UniProtKB-UniRule"/>
</dbReference>
<protein>
    <recommendedName>
        <fullName evidence="7">Trafficking protein particle complex subunit</fullName>
    </recommendedName>
</protein>
<dbReference type="InParanoid" id="A0A0B2UKJ5"/>
<evidence type="ECO:0000256" key="5">
    <source>
        <dbReference type="ARBA" id="ARBA00023034"/>
    </source>
</evidence>
<evidence type="ECO:0000313" key="9">
    <source>
        <dbReference type="Proteomes" id="UP000031056"/>
    </source>
</evidence>
<evidence type="ECO:0000313" key="8">
    <source>
        <dbReference type="EMBL" id="KHN69530.1"/>
    </source>
</evidence>
<dbReference type="GO" id="GO:0005783">
    <property type="term" value="C:endoplasmic reticulum"/>
    <property type="evidence" value="ECO:0007669"/>
    <property type="project" value="UniProtKB-SubCell"/>
</dbReference>
<dbReference type="PANTHER" id="PTHR23249:SF15">
    <property type="entry name" value="TRAFFICKING PROTEIN PARTICLE COMPLEX SUBUNIT 4"/>
    <property type="match status" value="1"/>
</dbReference>
<dbReference type="AlphaFoldDB" id="A0A0B2UKJ5"/>
<keyword evidence="4 7" id="KW-0931">ER-Golgi transport</keyword>
<comment type="subcellular location">
    <subcellularLocation>
        <location evidence="7">Endoplasmic reticulum</location>
    </subcellularLocation>
    <subcellularLocation>
        <location evidence="7">Golgi apparatus</location>
        <location evidence="7">cis-Golgi network</location>
    </subcellularLocation>
    <subcellularLocation>
        <location evidence="1">Golgi apparatus</location>
    </subcellularLocation>
</comment>
<dbReference type="Pfam" id="PF04099">
    <property type="entry name" value="Sybindin"/>
    <property type="match status" value="1"/>
</dbReference>
<keyword evidence="2 7" id="KW-0813">Transport</keyword>
<reference evidence="8 9" key="1">
    <citation type="journal article" date="2014" name="MBio">
        <title>The Ordospora colligata genome; evolution of extreme reduction in microsporidia and host-to-parasite horizontal gene transfer.</title>
        <authorList>
            <person name="Pombert J.-F."/>
            <person name="Haag K.L."/>
            <person name="Beidas S."/>
            <person name="Ebert D."/>
            <person name="Keeling P.J."/>
        </authorList>
    </citation>
    <scope>NUCLEOTIDE SEQUENCE [LARGE SCALE GENOMIC DNA]</scope>
    <source>
        <strain evidence="8 9">OC4</strain>
    </source>
</reference>
<dbReference type="SMART" id="SM01399">
    <property type="entry name" value="Sybindin"/>
    <property type="match status" value="1"/>
</dbReference>